<dbReference type="InterPro" id="IPR023393">
    <property type="entry name" value="START-like_dom_sf"/>
</dbReference>
<dbReference type="EMBL" id="JAJJMB010003577">
    <property type="protein sequence ID" value="KAI3947119.1"/>
    <property type="molecule type" value="Genomic_DNA"/>
</dbReference>
<feature type="domain" description="Bet v I/Major latex protein" evidence="2">
    <location>
        <begin position="10"/>
        <end position="159"/>
    </location>
</feature>
<sequence length="160" mass="18134">MAHDQPTISGLVGKLVTESEVNCDADKYYKIFKHHEEVPVAIPHIYTSVEVIEGHGTTSGCIKQWNYIVDGKHEFVREKTTYNDETRTIHHNDFEGHVAEKYKKFDAILEVKPKTNGHGSIATWTIEYEKINEDSPVPIDYLGFFQSITEGLDSYLCASG</sequence>
<evidence type="ECO:0000313" key="3">
    <source>
        <dbReference type="EMBL" id="KAI3947119.1"/>
    </source>
</evidence>
<comment type="caution">
    <text evidence="3">The sequence shown here is derived from an EMBL/GenBank/DDBJ whole genome shotgun (WGS) entry which is preliminary data.</text>
</comment>
<dbReference type="Pfam" id="PF00407">
    <property type="entry name" value="Bet_v_1"/>
    <property type="match status" value="1"/>
</dbReference>
<comment type="similarity">
    <text evidence="1">Belongs to the MLP family.</text>
</comment>
<organism evidence="3 4">
    <name type="scientific">Papaver atlanticum</name>
    <dbReference type="NCBI Taxonomy" id="357466"/>
    <lineage>
        <taxon>Eukaryota</taxon>
        <taxon>Viridiplantae</taxon>
        <taxon>Streptophyta</taxon>
        <taxon>Embryophyta</taxon>
        <taxon>Tracheophyta</taxon>
        <taxon>Spermatophyta</taxon>
        <taxon>Magnoliopsida</taxon>
        <taxon>Ranunculales</taxon>
        <taxon>Papaveraceae</taxon>
        <taxon>Papaveroideae</taxon>
        <taxon>Papaver</taxon>
    </lineage>
</organism>
<evidence type="ECO:0000313" key="4">
    <source>
        <dbReference type="Proteomes" id="UP001202328"/>
    </source>
</evidence>
<dbReference type="CDD" id="cd07816">
    <property type="entry name" value="Bet_v1-like"/>
    <property type="match status" value="1"/>
</dbReference>
<dbReference type="InterPro" id="IPR052006">
    <property type="entry name" value="MLP-like"/>
</dbReference>
<dbReference type="SUPFAM" id="SSF55961">
    <property type="entry name" value="Bet v1-like"/>
    <property type="match status" value="1"/>
</dbReference>
<evidence type="ECO:0000256" key="1">
    <source>
        <dbReference type="ARBA" id="ARBA00038242"/>
    </source>
</evidence>
<reference evidence="3" key="1">
    <citation type="submission" date="2022-04" db="EMBL/GenBank/DDBJ databases">
        <title>A functionally conserved STORR gene fusion in Papaver species that diverged 16.8 million years ago.</title>
        <authorList>
            <person name="Catania T."/>
        </authorList>
    </citation>
    <scope>NUCLEOTIDE SEQUENCE</scope>
    <source>
        <strain evidence="3">S-188037</strain>
    </source>
</reference>
<accession>A0AAD4TBL1</accession>
<evidence type="ECO:0000259" key="2">
    <source>
        <dbReference type="SMART" id="SM01037"/>
    </source>
</evidence>
<dbReference type="PANTHER" id="PTHR31338:SF16">
    <property type="entry name" value="POLYKETIDE CYCLASE_DEHYDRASE AND LIPID TRANSPORT SUPERFAMILY PROTEIN"/>
    <property type="match status" value="1"/>
</dbReference>
<keyword evidence="4" id="KW-1185">Reference proteome</keyword>
<dbReference type="Gene3D" id="3.30.530.20">
    <property type="match status" value="1"/>
</dbReference>
<dbReference type="PANTHER" id="PTHR31338">
    <property type="entry name" value="POLYKETIDE CYCLASE/DEHYDRASE AND LIPID TRANSPORT SUPERFAMILY PROTEIN"/>
    <property type="match status" value="1"/>
</dbReference>
<proteinExistence type="inferred from homology"/>
<dbReference type="InterPro" id="IPR000916">
    <property type="entry name" value="Bet_v_I/MLP"/>
</dbReference>
<protein>
    <recommendedName>
        <fullName evidence="2">Bet v I/Major latex protein domain-containing protein</fullName>
    </recommendedName>
</protein>
<dbReference type="AlphaFoldDB" id="A0AAD4TBL1"/>
<dbReference type="GO" id="GO:0006952">
    <property type="term" value="P:defense response"/>
    <property type="evidence" value="ECO:0007669"/>
    <property type="project" value="InterPro"/>
</dbReference>
<dbReference type="Proteomes" id="UP001202328">
    <property type="component" value="Unassembled WGS sequence"/>
</dbReference>
<gene>
    <name evidence="3" type="ORF">MKW98_025794</name>
</gene>
<dbReference type="SMART" id="SM01037">
    <property type="entry name" value="Bet_v_1"/>
    <property type="match status" value="1"/>
</dbReference>
<name>A0AAD4TBL1_9MAGN</name>